<dbReference type="PANTHER" id="PTHR47245:SF1">
    <property type="entry name" value="FOLDASE PROTEIN PRSA"/>
    <property type="match status" value="1"/>
</dbReference>
<dbReference type="GO" id="GO:0003755">
    <property type="term" value="F:peptidyl-prolyl cis-trans isomerase activity"/>
    <property type="evidence" value="ECO:0007669"/>
    <property type="project" value="UniProtKB-KW"/>
</dbReference>
<comment type="catalytic activity">
    <reaction evidence="1">
        <text>[protein]-peptidylproline (omega=180) = [protein]-peptidylproline (omega=0)</text>
        <dbReference type="Rhea" id="RHEA:16237"/>
        <dbReference type="Rhea" id="RHEA-COMP:10747"/>
        <dbReference type="Rhea" id="RHEA-COMP:10748"/>
        <dbReference type="ChEBI" id="CHEBI:83833"/>
        <dbReference type="ChEBI" id="CHEBI:83834"/>
        <dbReference type="EC" id="5.2.1.8"/>
    </reaction>
</comment>
<dbReference type="InterPro" id="IPR050245">
    <property type="entry name" value="PrsA_foldase"/>
</dbReference>
<keyword evidence="4 8" id="KW-0732">Signal</keyword>
<dbReference type="PROSITE" id="PS50198">
    <property type="entry name" value="PPIC_PPIASE_2"/>
    <property type="match status" value="1"/>
</dbReference>
<evidence type="ECO:0000313" key="11">
    <source>
        <dbReference type="Proteomes" id="UP000268229"/>
    </source>
</evidence>
<dbReference type="SUPFAM" id="SSF109998">
    <property type="entry name" value="Triger factor/SurA peptide-binding domain-like"/>
    <property type="match status" value="1"/>
</dbReference>
<dbReference type="Gene3D" id="3.10.50.40">
    <property type="match status" value="1"/>
</dbReference>
<keyword evidence="5 7" id="KW-0697">Rotamase</keyword>
<evidence type="ECO:0000256" key="7">
    <source>
        <dbReference type="PROSITE-ProRule" id="PRU00278"/>
    </source>
</evidence>
<organism evidence="10 11">
    <name type="scientific">Neisseria animaloris</name>
    <dbReference type="NCBI Taxonomy" id="326522"/>
    <lineage>
        <taxon>Bacteria</taxon>
        <taxon>Pseudomonadati</taxon>
        <taxon>Pseudomonadota</taxon>
        <taxon>Betaproteobacteria</taxon>
        <taxon>Neisseriales</taxon>
        <taxon>Neisseriaceae</taxon>
        <taxon>Neisseria</taxon>
    </lineage>
</organism>
<feature type="signal peptide" evidence="8">
    <location>
        <begin position="1"/>
        <end position="21"/>
    </location>
</feature>
<dbReference type="SUPFAM" id="SSF54534">
    <property type="entry name" value="FKBP-like"/>
    <property type="match status" value="1"/>
</dbReference>
<dbReference type="AlphaFoldDB" id="A0A1X3CMC6"/>
<dbReference type="STRING" id="326522.BWD08_00720"/>
<feature type="chain" id="PRO_5030037461" description="peptidylprolyl isomerase" evidence="8">
    <location>
        <begin position="22"/>
        <end position="290"/>
    </location>
</feature>
<protein>
    <recommendedName>
        <fullName evidence="3">peptidylprolyl isomerase</fullName>
        <ecNumber evidence="3">5.2.1.8</ecNumber>
    </recommendedName>
</protein>
<gene>
    <name evidence="10" type="ORF">NCTC12227_00196</name>
</gene>
<dbReference type="EMBL" id="LR134516">
    <property type="protein sequence ID" value="VEJ20489.1"/>
    <property type="molecule type" value="Genomic_DNA"/>
</dbReference>
<keyword evidence="6 7" id="KW-0413">Isomerase</keyword>
<dbReference type="InterPro" id="IPR000297">
    <property type="entry name" value="PPIase_PpiC"/>
</dbReference>
<comment type="similarity">
    <text evidence="2">Belongs to the PpiC/parvulin rotamase family.</text>
</comment>
<proteinExistence type="inferred from homology"/>
<accession>A0A1X3CMC6</accession>
<dbReference type="Gene3D" id="1.10.8.1040">
    <property type="match status" value="1"/>
</dbReference>
<feature type="domain" description="PpiC" evidence="9">
    <location>
        <begin position="153"/>
        <end position="247"/>
    </location>
</feature>
<reference evidence="10 11" key="1">
    <citation type="submission" date="2018-12" db="EMBL/GenBank/DDBJ databases">
        <authorList>
            <consortium name="Pathogen Informatics"/>
        </authorList>
    </citation>
    <scope>NUCLEOTIDE SEQUENCE [LARGE SCALE GENOMIC DNA]</scope>
    <source>
        <strain evidence="10 11">NCTC12227</strain>
    </source>
</reference>
<dbReference type="KEGG" id="nani:NCTC12227_00196"/>
<evidence type="ECO:0000256" key="6">
    <source>
        <dbReference type="ARBA" id="ARBA00023235"/>
    </source>
</evidence>
<name>A0A1X3CMC6_9NEIS</name>
<dbReference type="InterPro" id="IPR046357">
    <property type="entry name" value="PPIase_dom_sf"/>
</dbReference>
<evidence type="ECO:0000256" key="2">
    <source>
        <dbReference type="ARBA" id="ARBA00007656"/>
    </source>
</evidence>
<dbReference type="PANTHER" id="PTHR47245">
    <property type="entry name" value="PEPTIDYLPROLYL ISOMERASE"/>
    <property type="match status" value="1"/>
</dbReference>
<sequence length="290" mass="32298">MKKTYLISALMLTALAGSLAAKTLVTVNGTPIDSKTIDEQVKMLRSQNKQIQDTPMLRRDLTERQVMLTLTNQEAKHLKLDQSAEYKQALEQSRAAAKQQGADKRPQFKQQWAAYESELLHQAFIAHVVRSNPVQENDAKAAYDDYSKFYKDSQEIQMGEIITRSSGDAQKAIDALKAKQSFKTVASRYTIDPQGKQNGGIAPIYVNLKDLEANAPALYTAVKDLNKGGYTQPIQSGDGLFGIFYVNDKRAFNVPSYETAKNNLMQDLQAARVDAAIQALYQKAKIQNAK</sequence>
<dbReference type="Proteomes" id="UP000268229">
    <property type="component" value="Chromosome"/>
</dbReference>
<evidence type="ECO:0000256" key="5">
    <source>
        <dbReference type="ARBA" id="ARBA00023110"/>
    </source>
</evidence>
<dbReference type="InterPro" id="IPR027304">
    <property type="entry name" value="Trigger_fact/SurA_dom_sf"/>
</dbReference>
<dbReference type="Pfam" id="PF13145">
    <property type="entry name" value="Rotamase_2"/>
    <property type="match status" value="1"/>
</dbReference>
<evidence type="ECO:0000256" key="4">
    <source>
        <dbReference type="ARBA" id="ARBA00022729"/>
    </source>
</evidence>
<evidence type="ECO:0000256" key="1">
    <source>
        <dbReference type="ARBA" id="ARBA00000971"/>
    </source>
</evidence>
<evidence type="ECO:0000259" key="9">
    <source>
        <dbReference type="PROSITE" id="PS50198"/>
    </source>
</evidence>
<evidence type="ECO:0000313" key="10">
    <source>
        <dbReference type="EMBL" id="VEJ20489.1"/>
    </source>
</evidence>
<dbReference type="OrthoDB" id="8605856at2"/>
<dbReference type="EC" id="5.2.1.8" evidence="3"/>
<evidence type="ECO:0000256" key="8">
    <source>
        <dbReference type="SAM" id="SignalP"/>
    </source>
</evidence>
<evidence type="ECO:0000256" key="3">
    <source>
        <dbReference type="ARBA" id="ARBA00013194"/>
    </source>
</evidence>
<keyword evidence="11" id="KW-1185">Reference proteome</keyword>
<dbReference type="RefSeq" id="WP_085389252.1">
    <property type="nucleotide sequence ID" value="NZ_JBGNXI010000002.1"/>
</dbReference>